<comment type="similarity">
    <text evidence="2">Belongs to the RdgC family.</text>
</comment>
<organism evidence="6 7">
    <name type="scientific">Ideonella lacteola</name>
    <dbReference type="NCBI Taxonomy" id="2984193"/>
    <lineage>
        <taxon>Bacteria</taxon>
        <taxon>Pseudomonadati</taxon>
        <taxon>Pseudomonadota</taxon>
        <taxon>Betaproteobacteria</taxon>
        <taxon>Burkholderiales</taxon>
        <taxon>Sphaerotilaceae</taxon>
        <taxon>Ideonella</taxon>
    </lineage>
</organism>
<evidence type="ECO:0000313" key="7">
    <source>
        <dbReference type="Proteomes" id="UP001371218"/>
    </source>
</evidence>
<evidence type="ECO:0000256" key="3">
    <source>
        <dbReference type="ARBA" id="ARBA00022296"/>
    </source>
</evidence>
<dbReference type="InterPro" id="IPR007476">
    <property type="entry name" value="RdgC"/>
</dbReference>
<evidence type="ECO:0000313" key="6">
    <source>
        <dbReference type="EMBL" id="MEK8031745.1"/>
    </source>
</evidence>
<keyword evidence="4" id="KW-0963">Cytoplasm</keyword>
<comment type="subcellular location">
    <subcellularLocation>
        <location evidence="1">Cytoplasm</location>
        <location evidence="1">Nucleoid</location>
    </subcellularLocation>
</comment>
<protein>
    <recommendedName>
        <fullName evidence="3">Recombination-associated protein RdgC</fullName>
    </recommendedName>
</protein>
<accession>A0ABU9BSX6</accession>
<evidence type="ECO:0000256" key="1">
    <source>
        <dbReference type="ARBA" id="ARBA00004453"/>
    </source>
</evidence>
<dbReference type="EMBL" id="JBBUTG010000006">
    <property type="protein sequence ID" value="MEK8031745.1"/>
    <property type="molecule type" value="Genomic_DNA"/>
</dbReference>
<dbReference type="Proteomes" id="UP001371218">
    <property type="component" value="Unassembled WGS sequence"/>
</dbReference>
<dbReference type="Pfam" id="PF04381">
    <property type="entry name" value="RdgC"/>
    <property type="match status" value="1"/>
</dbReference>
<keyword evidence="5" id="KW-0233">DNA recombination</keyword>
<dbReference type="PANTHER" id="PTHR38103">
    <property type="entry name" value="RECOMBINATION-ASSOCIATED PROTEIN RDGC"/>
    <property type="match status" value="1"/>
</dbReference>
<dbReference type="NCBIfam" id="NF001463">
    <property type="entry name" value="PRK00321.1-4"/>
    <property type="match status" value="1"/>
</dbReference>
<reference evidence="6 7" key="1">
    <citation type="submission" date="2024-04" db="EMBL/GenBank/DDBJ databases">
        <title>Novel species of the genus Ideonella isolated from streams.</title>
        <authorList>
            <person name="Lu H."/>
        </authorList>
    </citation>
    <scope>NUCLEOTIDE SEQUENCE [LARGE SCALE GENOMIC DNA]</scope>
    <source>
        <strain evidence="6 7">DXS29W</strain>
    </source>
</reference>
<keyword evidence="7" id="KW-1185">Reference proteome</keyword>
<sequence>MFKNLVVYRISASGGEPWEATLEAVEDGLAKARFVPCAATQPLSAGWVSPRHGDEPEGAAAPLVESVGGQWLMRLMIEQKVLPSSVVKRCVEELAKKSEQATGRKPGKRHAKELKEEAVLTLLPQAFTKRASVNVWIDTRSQLLMVDAGSAKRAEEAATMLVQSLEGLALRLVQTQLSPAAAMTAWLAEGEPPAGFSVDRECELKSADEMKSVVRYARHPLDTEEVRAHVLTGGKQPTRLALTWKGRVSFVLTDTLQIKKLSVDDGLFDAGSARGDEGFDADAAIATGELRQLIPDLVAALDGELAPA</sequence>
<dbReference type="PANTHER" id="PTHR38103:SF1">
    <property type="entry name" value="RECOMBINATION-ASSOCIATED PROTEIN RDGC"/>
    <property type="match status" value="1"/>
</dbReference>
<evidence type="ECO:0000256" key="5">
    <source>
        <dbReference type="ARBA" id="ARBA00023172"/>
    </source>
</evidence>
<evidence type="ECO:0000256" key="4">
    <source>
        <dbReference type="ARBA" id="ARBA00022490"/>
    </source>
</evidence>
<dbReference type="NCBIfam" id="NF001464">
    <property type="entry name" value="PRK00321.1-5"/>
    <property type="match status" value="1"/>
</dbReference>
<name>A0ABU9BSX6_9BURK</name>
<proteinExistence type="inferred from homology"/>
<gene>
    <name evidence="6" type="ORF">AACH06_13035</name>
</gene>
<comment type="caution">
    <text evidence="6">The sequence shown here is derived from an EMBL/GenBank/DDBJ whole genome shotgun (WGS) entry which is preliminary data.</text>
</comment>
<dbReference type="RefSeq" id="WP_341426128.1">
    <property type="nucleotide sequence ID" value="NZ_JBBUTG010000006.1"/>
</dbReference>
<evidence type="ECO:0000256" key="2">
    <source>
        <dbReference type="ARBA" id="ARBA00008657"/>
    </source>
</evidence>